<dbReference type="InterPro" id="IPR007061">
    <property type="entry name" value="MST-like"/>
</dbReference>
<dbReference type="AlphaFoldDB" id="A0A6P2BZU6"/>
<keyword evidence="2" id="KW-1185">Reference proteome</keyword>
<protein>
    <submittedName>
        <fullName evidence="1">DUF664 domain-containing protein</fullName>
    </submittedName>
</protein>
<evidence type="ECO:0000313" key="2">
    <source>
        <dbReference type="Proteomes" id="UP000460272"/>
    </source>
</evidence>
<comment type="caution">
    <text evidence="1">The sequence shown here is derived from an EMBL/GenBank/DDBJ whole genome shotgun (WGS) entry which is preliminary data.</text>
</comment>
<proteinExistence type="predicted"/>
<dbReference type="SUPFAM" id="SSF109854">
    <property type="entry name" value="DinB/YfiT-like putative metalloenzymes"/>
    <property type="match status" value="1"/>
</dbReference>
<sequence>MFALSDRSSAIAKADAIIAATPLDAMPKWWPDFFNDFPARPLRSTILHVITETACHAGHLDAARELTDGTQWLVLG</sequence>
<dbReference type="Pfam" id="PF04978">
    <property type="entry name" value="MST"/>
    <property type="match status" value="1"/>
</dbReference>
<dbReference type="Proteomes" id="UP000460272">
    <property type="component" value="Unassembled WGS sequence"/>
</dbReference>
<evidence type="ECO:0000313" key="1">
    <source>
        <dbReference type="EMBL" id="TVZ04468.1"/>
    </source>
</evidence>
<reference evidence="1 2" key="1">
    <citation type="submission" date="2018-11" db="EMBL/GenBank/DDBJ databases">
        <title>Trebonia kvetii gen.nov., sp.nov., a novel acidophilic actinobacterium, and proposal of the new actinobacterial family Treboniaceae fam. nov.</title>
        <authorList>
            <person name="Rapoport D."/>
            <person name="Sagova-Mareckova M."/>
            <person name="Sedlacek I."/>
            <person name="Provaznik J."/>
            <person name="Kralova S."/>
            <person name="Pavlinic D."/>
            <person name="Benes V."/>
            <person name="Kopecky J."/>
        </authorList>
    </citation>
    <scope>NUCLEOTIDE SEQUENCE [LARGE SCALE GENOMIC DNA]</scope>
    <source>
        <strain evidence="1 2">15Tr583</strain>
    </source>
</reference>
<gene>
    <name evidence="1" type="ORF">EAS64_19080</name>
</gene>
<dbReference type="InterPro" id="IPR034660">
    <property type="entry name" value="DinB/YfiT-like"/>
</dbReference>
<dbReference type="OrthoDB" id="4548523at2"/>
<organism evidence="1 2">
    <name type="scientific">Trebonia kvetii</name>
    <dbReference type="NCBI Taxonomy" id="2480626"/>
    <lineage>
        <taxon>Bacteria</taxon>
        <taxon>Bacillati</taxon>
        <taxon>Actinomycetota</taxon>
        <taxon>Actinomycetes</taxon>
        <taxon>Streptosporangiales</taxon>
        <taxon>Treboniaceae</taxon>
        <taxon>Trebonia</taxon>
    </lineage>
</organism>
<name>A0A6P2BZU6_9ACTN</name>
<dbReference type="RefSeq" id="WP_145854457.1">
    <property type="nucleotide sequence ID" value="NZ_RPFW01000003.1"/>
</dbReference>
<accession>A0A6P2BZU6</accession>
<dbReference type="EMBL" id="RPFW01000003">
    <property type="protein sequence ID" value="TVZ04468.1"/>
    <property type="molecule type" value="Genomic_DNA"/>
</dbReference>
<dbReference type="Gene3D" id="1.20.120.450">
    <property type="entry name" value="dinb family like domain"/>
    <property type="match status" value="1"/>
</dbReference>